<evidence type="ECO:0000259" key="5">
    <source>
        <dbReference type="PROSITE" id="PS51935"/>
    </source>
</evidence>
<keyword evidence="4" id="KW-0788">Thiol protease</keyword>
<protein>
    <submittedName>
        <fullName evidence="6">Cell wall-associated hydrolase, invasion-associated protein</fullName>
    </submittedName>
</protein>
<evidence type="ECO:0000313" key="6">
    <source>
        <dbReference type="EMBL" id="CDM65293.1"/>
    </source>
</evidence>
<dbReference type="InterPro" id="IPR000064">
    <property type="entry name" value="NLP_P60_dom"/>
</dbReference>
<dbReference type="Pfam" id="PF00877">
    <property type="entry name" value="NLPC_P60"/>
    <property type="match status" value="1"/>
</dbReference>
<dbReference type="AlphaFoldDB" id="A0A0B6WVH0"/>
<dbReference type="PANTHER" id="PTHR47053">
    <property type="entry name" value="MUREIN DD-ENDOPEPTIDASE MEPH-RELATED"/>
    <property type="match status" value="1"/>
</dbReference>
<evidence type="ECO:0000256" key="3">
    <source>
        <dbReference type="ARBA" id="ARBA00022801"/>
    </source>
</evidence>
<evidence type="ECO:0000256" key="4">
    <source>
        <dbReference type="ARBA" id="ARBA00022807"/>
    </source>
</evidence>
<dbReference type="RefSeq" id="WP_157770713.1">
    <property type="nucleotide sequence ID" value="NZ_CBXV010000004.1"/>
</dbReference>
<dbReference type="PANTHER" id="PTHR47053:SF1">
    <property type="entry name" value="MUREIN DD-ENDOPEPTIDASE MEPH-RELATED"/>
    <property type="match status" value="1"/>
</dbReference>
<dbReference type="GO" id="GO:0008234">
    <property type="term" value="F:cysteine-type peptidase activity"/>
    <property type="evidence" value="ECO:0007669"/>
    <property type="project" value="UniProtKB-KW"/>
</dbReference>
<feature type="domain" description="NlpC/P60" evidence="5">
    <location>
        <begin position="20"/>
        <end position="138"/>
    </location>
</feature>
<dbReference type="OrthoDB" id="9807055at2"/>
<evidence type="ECO:0000256" key="2">
    <source>
        <dbReference type="ARBA" id="ARBA00022670"/>
    </source>
</evidence>
<dbReference type="Proteomes" id="UP000031518">
    <property type="component" value="Unassembled WGS sequence"/>
</dbReference>
<evidence type="ECO:0000256" key="1">
    <source>
        <dbReference type="ARBA" id="ARBA00007074"/>
    </source>
</evidence>
<reference evidence="6 7" key="1">
    <citation type="submission" date="2013-12" db="EMBL/GenBank/DDBJ databases">
        <authorList>
            <person name="Stott M."/>
        </authorList>
    </citation>
    <scope>NUCLEOTIDE SEQUENCE [LARGE SCALE GENOMIC DNA]</scope>
    <source>
        <strain evidence="6 7">K22</strain>
    </source>
</reference>
<keyword evidence="7" id="KW-1185">Reference proteome</keyword>
<name>A0A0B6WVH0_9BACT</name>
<dbReference type="PROSITE" id="PS51935">
    <property type="entry name" value="NLPC_P60"/>
    <property type="match status" value="1"/>
</dbReference>
<sequence>MNDLALPSSPVIPTAKAPSVPFRDLLLMAINERLGAPYAYGAAGPYSFDCSGFVWSVFQAIGINFERSSARSLWQRLAPVPAGEEFKFGTLVFFNNLTHVGIVADEHGFYHASRSQGVTYSPFNDYWLERIDGFRRIPDKVIQLAE</sequence>
<reference evidence="6 7" key="2">
    <citation type="submission" date="2015-01" db="EMBL/GenBank/DDBJ databases">
        <title>Complete genome sequence of Pyrinomonas methylaliphatogenes type strain K22T.</title>
        <authorList>
            <person name="Lee K.C.Y."/>
            <person name="Power J.F."/>
            <person name="Dunfield P.F."/>
            <person name="Morgan X.C."/>
            <person name="Huttenhower C."/>
            <person name="Stott M.B."/>
        </authorList>
    </citation>
    <scope>NUCLEOTIDE SEQUENCE [LARGE SCALE GENOMIC DNA]</scope>
    <source>
        <strain evidence="6 7">K22</strain>
    </source>
</reference>
<dbReference type="SUPFAM" id="SSF54001">
    <property type="entry name" value="Cysteine proteinases"/>
    <property type="match status" value="1"/>
</dbReference>
<accession>A0A0B6WVH0</accession>
<dbReference type="GO" id="GO:0006508">
    <property type="term" value="P:proteolysis"/>
    <property type="evidence" value="ECO:0007669"/>
    <property type="project" value="UniProtKB-KW"/>
</dbReference>
<dbReference type="InterPro" id="IPR051202">
    <property type="entry name" value="Peptidase_C40"/>
</dbReference>
<keyword evidence="3 6" id="KW-0378">Hydrolase</keyword>
<keyword evidence="2" id="KW-0645">Protease</keyword>
<organism evidence="6 7">
    <name type="scientific">Pyrinomonas methylaliphatogenes</name>
    <dbReference type="NCBI Taxonomy" id="454194"/>
    <lineage>
        <taxon>Bacteria</taxon>
        <taxon>Pseudomonadati</taxon>
        <taxon>Acidobacteriota</taxon>
        <taxon>Blastocatellia</taxon>
        <taxon>Blastocatellales</taxon>
        <taxon>Pyrinomonadaceae</taxon>
        <taxon>Pyrinomonas</taxon>
    </lineage>
</organism>
<evidence type="ECO:0000313" key="7">
    <source>
        <dbReference type="Proteomes" id="UP000031518"/>
    </source>
</evidence>
<gene>
    <name evidence="6" type="ORF">PYK22_01291</name>
</gene>
<dbReference type="EMBL" id="CBXV010000004">
    <property type="protein sequence ID" value="CDM65293.1"/>
    <property type="molecule type" value="Genomic_DNA"/>
</dbReference>
<comment type="similarity">
    <text evidence="1">Belongs to the peptidase C40 family.</text>
</comment>
<dbReference type="InterPro" id="IPR038765">
    <property type="entry name" value="Papain-like_cys_pep_sf"/>
</dbReference>
<proteinExistence type="inferred from homology"/>
<dbReference type="Gene3D" id="3.90.1720.10">
    <property type="entry name" value="endopeptidase domain like (from Nostoc punctiforme)"/>
    <property type="match status" value="1"/>
</dbReference>